<protein>
    <submittedName>
        <fullName evidence="3">Uncharacterized protein</fullName>
    </submittedName>
</protein>
<dbReference type="OMA" id="DRMGGLK"/>
<reference evidence="3 4" key="1">
    <citation type="journal article" date="2011" name="PLoS Genet.">
        <title>Comparative genomic analysis of human fungal pathogens causing paracoccidioidomycosis.</title>
        <authorList>
            <person name="Desjardins C.A."/>
            <person name="Champion M.D."/>
            <person name="Holder J.W."/>
            <person name="Muszewska A."/>
            <person name="Goldberg J."/>
            <person name="Bailao A.M."/>
            <person name="Brigido M.M."/>
            <person name="Ferreira M.E."/>
            <person name="Garcia A.M."/>
            <person name="Grynberg M."/>
            <person name="Gujja S."/>
            <person name="Heiman D.I."/>
            <person name="Henn M.R."/>
            <person name="Kodira C.D."/>
            <person name="Leon-Narvaez H."/>
            <person name="Longo L.V."/>
            <person name="Ma L.J."/>
            <person name="Malavazi I."/>
            <person name="Matsuo A.L."/>
            <person name="Morais F.V."/>
            <person name="Pereira M."/>
            <person name="Rodriguez-Brito S."/>
            <person name="Sakthikumar S."/>
            <person name="Salem-Izacc S.M."/>
            <person name="Sykes S.M."/>
            <person name="Teixeira M.M."/>
            <person name="Vallejo M.C."/>
            <person name="Walter M.E."/>
            <person name="Yandava C."/>
            <person name="Young S."/>
            <person name="Zeng Q."/>
            <person name="Zucker J."/>
            <person name="Felipe M.S."/>
            <person name="Goldman G.H."/>
            <person name="Haas B.J."/>
            <person name="McEwen J.G."/>
            <person name="Nino-Vega G."/>
            <person name="Puccia R."/>
            <person name="San-Blas G."/>
            <person name="Soares C.M."/>
            <person name="Birren B.W."/>
            <person name="Cuomo C.A."/>
        </authorList>
    </citation>
    <scope>NUCLEOTIDE SEQUENCE [LARGE SCALE GENOMIC DNA]</scope>
    <source>
        <strain evidence="4">ATCC MYA-826 / Pb01</strain>
    </source>
</reference>
<feature type="region of interest" description="Disordered" evidence="1">
    <location>
        <begin position="147"/>
        <end position="191"/>
    </location>
</feature>
<dbReference type="KEGG" id="pbl:PAAG_04626"/>
<dbReference type="eggNOG" id="ENOG502SAQG">
    <property type="taxonomic scope" value="Eukaryota"/>
</dbReference>
<sequence>MDSLRTILRRDNTGNDDNDNDGLSQTTIELLISLLVLILISLTLIGAYLVIRRRKQRQSLRNSELPMYHDQRSRNTRRLTITASSIFDEKRSRNASGGCYSSSASPPPSPVPEIRITFPEEEDASTGKRQSGRVVVVRISEKGSVGLEPYDEELPPYQSRAGEGEGFQSLDLERLGGLKEKDRVRDEKRWS</sequence>
<dbReference type="EMBL" id="KN294002">
    <property type="protein sequence ID" value="EEH33575.1"/>
    <property type="molecule type" value="Genomic_DNA"/>
</dbReference>
<feature type="region of interest" description="Disordered" evidence="1">
    <location>
        <begin position="92"/>
        <end position="132"/>
    </location>
</feature>
<evidence type="ECO:0000256" key="2">
    <source>
        <dbReference type="SAM" id="Phobius"/>
    </source>
</evidence>
<name>C1H1I2_PARBA</name>
<evidence type="ECO:0000313" key="4">
    <source>
        <dbReference type="Proteomes" id="UP000002059"/>
    </source>
</evidence>
<keyword evidence="2" id="KW-1133">Transmembrane helix</keyword>
<proteinExistence type="predicted"/>
<organism evidence="3 4">
    <name type="scientific">Paracoccidioides lutzii (strain ATCC MYA-826 / Pb01)</name>
    <name type="common">Paracoccidioides brasiliensis</name>
    <dbReference type="NCBI Taxonomy" id="502779"/>
    <lineage>
        <taxon>Eukaryota</taxon>
        <taxon>Fungi</taxon>
        <taxon>Dikarya</taxon>
        <taxon>Ascomycota</taxon>
        <taxon>Pezizomycotina</taxon>
        <taxon>Eurotiomycetes</taxon>
        <taxon>Eurotiomycetidae</taxon>
        <taxon>Onygenales</taxon>
        <taxon>Ajellomycetaceae</taxon>
        <taxon>Paracoccidioides</taxon>
    </lineage>
</organism>
<keyword evidence="4" id="KW-1185">Reference proteome</keyword>
<feature type="transmembrane region" description="Helical" evidence="2">
    <location>
        <begin position="30"/>
        <end position="51"/>
    </location>
</feature>
<accession>C1H1I2</accession>
<dbReference type="GeneID" id="9096864"/>
<dbReference type="AlphaFoldDB" id="C1H1I2"/>
<dbReference type="VEuPathDB" id="FungiDB:PAAG_04626"/>
<dbReference type="HOGENOM" id="CLU_089389_1_0_1"/>
<dbReference type="Proteomes" id="UP000002059">
    <property type="component" value="Partially assembled WGS sequence"/>
</dbReference>
<feature type="compositionally biased region" description="Basic and acidic residues" evidence="1">
    <location>
        <begin position="171"/>
        <end position="191"/>
    </location>
</feature>
<keyword evidence="2" id="KW-0812">Transmembrane</keyword>
<dbReference type="RefSeq" id="XP_015699544.1">
    <property type="nucleotide sequence ID" value="XM_015845319.1"/>
</dbReference>
<evidence type="ECO:0000256" key="1">
    <source>
        <dbReference type="SAM" id="MobiDB-lite"/>
    </source>
</evidence>
<keyword evidence="2" id="KW-0472">Membrane</keyword>
<gene>
    <name evidence="3" type="ORF">PAAG_04626</name>
</gene>
<dbReference type="OrthoDB" id="5388417at2759"/>
<evidence type="ECO:0000313" key="3">
    <source>
        <dbReference type="EMBL" id="EEH33575.1"/>
    </source>
</evidence>